<protein>
    <submittedName>
        <fullName evidence="1">Uncharacterized protein</fullName>
    </submittedName>
</protein>
<evidence type="ECO:0000313" key="1">
    <source>
        <dbReference type="EMBL" id="PIT03952.1"/>
    </source>
</evidence>
<organism evidence="1 2">
    <name type="scientific">Bradyrhizobium nitroreducens</name>
    <dbReference type="NCBI Taxonomy" id="709803"/>
    <lineage>
        <taxon>Bacteria</taxon>
        <taxon>Pseudomonadati</taxon>
        <taxon>Pseudomonadota</taxon>
        <taxon>Alphaproteobacteria</taxon>
        <taxon>Hyphomicrobiales</taxon>
        <taxon>Nitrobacteraceae</taxon>
        <taxon>Bradyrhizobium</taxon>
    </lineage>
</organism>
<reference evidence="1 2" key="1">
    <citation type="submission" date="2015-06" db="EMBL/GenBank/DDBJ databases">
        <title>Comparative genome analysis of nirS-carrying Bradyrhizobium sp. strains.</title>
        <authorList>
            <person name="Ishii S."/>
            <person name="Jang J."/>
            <person name="Nishizawa T."/>
            <person name="Senoo K."/>
        </authorList>
    </citation>
    <scope>NUCLEOTIDE SEQUENCE [LARGE SCALE GENOMIC DNA]</scope>
    <source>
        <strain evidence="1 2">TSA1</strain>
    </source>
</reference>
<keyword evidence="2" id="KW-1185">Reference proteome</keyword>
<accession>A0A2M6UH65</accession>
<dbReference type="AlphaFoldDB" id="A0A2M6UH65"/>
<dbReference type="Proteomes" id="UP000228930">
    <property type="component" value="Unassembled WGS sequence"/>
</dbReference>
<proteinExistence type="predicted"/>
<evidence type="ECO:0000313" key="2">
    <source>
        <dbReference type="Proteomes" id="UP000228930"/>
    </source>
</evidence>
<comment type="caution">
    <text evidence="1">The sequence shown here is derived from an EMBL/GenBank/DDBJ whole genome shotgun (WGS) entry which is preliminary data.</text>
</comment>
<name>A0A2M6UH65_9BRAD</name>
<dbReference type="RefSeq" id="WP_100179085.1">
    <property type="nucleotide sequence ID" value="NZ_LFJC01000003.1"/>
</dbReference>
<gene>
    <name evidence="1" type="ORF">TSA1_26660</name>
</gene>
<sequence>MRAQEALHKASCFTLRHEAGIRAAFQRMIPISPEKIMPSSYDENHWYGIGWRRMRMQIFEVALDRSQQLFAELAEVTIIPRDAAARFVENVTRDIAKRMDQAIRLQLSNKDDEDCPSSSWAYALPLFGEIDPLVHALTKDAGNLSASGGKTTPQQALLEILRQFLENSRRLQSPSSAQRLKNWEAIDRVSLDIARQHVGTPIESRNSDEHLLAVRDELRKRYPTNKNINLSLGTLRAYFDEFCAECEIIPYQEQTDLRALEFETDVWPAMDPCVDALKKKDLSLWEALAIETETFDDVEPETRQHFMARVGLSRRAFESKWKAAAAMLKDCIENSLDFQFRRSR</sequence>
<dbReference type="EMBL" id="LFJC01000003">
    <property type="protein sequence ID" value="PIT03952.1"/>
    <property type="molecule type" value="Genomic_DNA"/>
</dbReference>